<evidence type="ECO:0000256" key="2">
    <source>
        <dbReference type="ARBA" id="ARBA00006991"/>
    </source>
</evidence>
<reference evidence="15" key="2">
    <citation type="submission" date="2017-10" db="EMBL/GenBank/DDBJ databases">
        <title>Ladona fulva Genome sequencing and assembly.</title>
        <authorList>
            <person name="Murali S."/>
            <person name="Richards S."/>
            <person name="Bandaranaike D."/>
            <person name="Bellair M."/>
            <person name="Blankenburg K."/>
            <person name="Chao H."/>
            <person name="Dinh H."/>
            <person name="Doddapaneni H."/>
            <person name="Dugan-Rocha S."/>
            <person name="Elkadiri S."/>
            <person name="Gnanaolivu R."/>
            <person name="Hernandez B."/>
            <person name="Skinner E."/>
            <person name="Javaid M."/>
            <person name="Lee S."/>
            <person name="Li M."/>
            <person name="Ming W."/>
            <person name="Munidasa M."/>
            <person name="Muniz J."/>
            <person name="Nguyen L."/>
            <person name="Hughes D."/>
            <person name="Osuji N."/>
            <person name="Pu L.-L."/>
            <person name="Puazo M."/>
            <person name="Qu C."/>
            <person name="Quiroz J."/>
            <person name="Raj R."/>
            <person name="Weissenberger G."/>
            <person name="Xin Y."/>
            <person name="Zou X."/>
            <person name="Han Y."/>
            <person name="Worley K."/>
            <person name="Muzny D."/>
            <person name="Gibbs R."/>
        </authorList>
    </citation>
    <scope>NUCLEOTIDE SEQUENCE</scope>
    <source>
        <strain evidence="15">Sampled in the wild</strain>
    </source>
</reference>
<evidence type="ECO:0000256" key="3">
    <source>
        <dbReference type="ARBA" id="ARBA00022723"/>
    </source>
</evidence>
<feature type="domain" description="BTB" evidence="13">
    <location>
        <begin position="30"/>
        <end position="95"/>
    </location>
</feature>
<feature type="compositionally biased region" description="Polar residues" evidence="12">
    <location>
        <begin position="518"/>
        <end position="528"/>
    </location>
</feature>
<dbReference type="FunFam" id="3.30.160.60:FF:000303">
    <property type="entry name" value="Zinc finger protein 41"/>
    <property type="match status" value="1"/>
</dbReference>
<keyword evidence="4" id="KW-0677">Repeat</keyword>
<dbReference type="GO" id="GO:0001817">
    <property type="term" value="P:regulation of cytokine production"/>
    <property type="evidence" value="ECO:0007669"/>
    <property type="project" value="TreeGrafter"/>
</dbReference>
<dbReference type="InterPro" id="IPR036236">
    <property type="entry name" value="Znf_C2H2_sf"/>
</dbReference>
<protein>
    <submittedName>
        <fullName evidence="15">Uncharacterized protein</fullName>
    </submittedName>
</protein>
<dbReference type="FunFam" id="3.30.160.60:FF:000475">
    <property type="entry name" value="zinc finger protein 32 isoform X1"/>
    <property type="match status" value="1"/>
</dbReference>
<dbReference type="GO" id="GO:0002682">
    <property type="term" value="P:regulation of immune system process"/>
    <property type="evidence" value="ECO:0007669"/>
    <property type="project" value="TreeGrafter"/>
</dbReference>
<dbReference type="Pfam" id="PF00651">
    <property type="entry name" value="BTB"/>
    <property type="match status" value="1"/>
</dbReference>
<dbReference type="AlphaFoldDB" id="A0A8K0KCX3"/>
<dbReference type="GO" id="GO:0003682">
    <property type="term" value="F:chromatin binding"/>
    <property type="evidence" value="ECO:0007669"/>
    <property type="project" value="UniProtKB-ARBA"/>
</dbReference>
<dbReference type="GO" id="GO:0005654">
    <property type="term" value="C:nucleoplasm"/>
    <property type="evidence" value="ECO:0007669"/>
    <property type="project" value="TreeGrafter"/>
</dbReference>
<evidence type="ECO:0000256" key="4">
    <source>
        <dbReference type="ARBA" id="ARBA00022737"/>
    </source>
</evidence>
<feature type="domain" description="C2H2-type" evidence="14">
    <location>
        <begin position="562"/>
        <end position="589"/>
    </location>
</feature>
<reference evidence="15" key="1">
    <citation type="submission" date="2013-04" db="EMBL/GenBank/DDBJ databases">
        <authorList>
            <person name="Qu J."/>
            <person name="Murali S.C."/>
            <person name="Bandaranaike D."/>
            <person name="Bellair M."/>
            <person name="Blankenburg K."/>
            <person name="Chao H."/>
            <person name="Dinh H."/>
            <person name="Doddapaneni H."/>
            <person name="Downs B."/>
            <person name="Dugan-Rocha S."/>
            <person name="Elkadiri S."/>
            <person name="Gnanaolivu R.D."/>
            <person name="Hernandez B."/>
            <person name="Javaid M."/>
            <person name="Jayaseelan J.C."/>
            <person name="Lee S."/>
            <person name="Li M."/>
            <person name="Ming W."/>
            <person name="Munidasa M."/>
            <person name="Muniz J."/>
            <person name="Nguyen L."/>
            <person name="Ongeri F."/>
            <person name="Osuji N."/>
            <person name="Pu L.-L."/>
            <person name="Puazo M."/>
            <person name="Qu C."/>
            <person name="Quiroz J."/>
            <person name="Raj R."/>
            <person name="Weissenberger G."/>
            <person name="Xin Y."/>
            <person name="Zou X."/>
            <person name="Han Y."/>
            <person name="Richards S."/>
            <person name="Worley K."/>
            <person name="Muzny D."/>
            <person name="Gibbs R."/>
        </authorList>
    </citation>
    <scope>NUCLEOTIDE SEQUENCE</scope>
    <source>
        <strain evidence="15">Sampled in the wild</strain>
    </source>
</reference>
<keyword evidence="10" id="KW-0539">Nucleus</keyword>
<feature type="compositionally biased region" description="Pro residues" evidence="12">
    <location>
        <begin position="385"/>
        <end position="399"/>
    </location>
</feature>
<comment type="subcellular location">
    <subcellularLocation>
        <location evidence="1">Nucleus</location>
    </subcellularLocation>
</comment>
<dbReference type="GO" id="GO:0001227">
    <property type="term" value="F:DNA-binding transcription repressor activity, RNA polymerase II-specific"/>
    <property type="evidence" value="ECO:0007669"/>
    <property type="project" value="TreeGrafter"/>
</dbReference>
<evidence type="ECO:0000256" key="12">
    <source>
        <dbReference type="SAM" id="MobiDB-lite"/>
    </source>
</evidence>
<feature type="domain" description="C2H2-type" evidence="14">
    <location>
        <begin position="618"/>
        <end position="645"/>
    </location>
</feature>
<keyword evidence="16" id="KW-1185">Reference proteome</keyword>
<dbReference type="SMART" id="SM00355">
    <property type="entry name" value="ZnF_C2H2"/>
    <property type="match status" value="10"/>
</dbReference>
<feature type="domain" description="C2H2-type" evidence="14">
    <location>
        <begin position="704"/>
        <end position="731"/>
    </location>
</feature>
<dbReference type="PROSITE" id="PS50157">
    <property type="entry name" value="ZINC_FINGER_C2H2_2"/>
    <property type="match status" value="10"/>
</dbReference>
<keyword evidence="9" id="KW-0804">Transcription</keyword>
<dbReference type="CDD" id="cd18315">
    <property type="entry name" value="BTB_POZ_BAB-like"/>
    <property type="match status" value="1"/>
</dbReference>
<keyword evidence="6" id="KW-0862">Zinc</keyword>
<keyword evidence="8" id="KW-0238">DNA-binding</keyword>
<comment type="similarity">
    <text evidence="2">Belongs to the krueppel C2H2-type zinc-finger protein family.</text>
</comment>
<dbReference type="Gene3D" id="3.30.710.10">
    <property type="entry name" value="Potassium Channel Kv1.1, Chain A"/>
    <property type="match status" value="1"/>
</dbReference>
<dbReference type="PANTHER" id="PTHR24399">
    <property type="entry name" value="ZINC FINGER AND BTB DOMAIN-CONTAINING"/>
    <property type="match status" value="1"/>
</dbReference>
<feature type="compositionally biased region" description="Basic and acidic residues" evidence="12">
    <location>
        <begin position="421"/>
        <end position="430"/>
    </location>
</feature>
<keyword evidence="7" id="KW-0805">Transcription regulation</keyword>
<evidence type="ECO:0000256" key="5">
    <source>
        <dbReference type="ARBA" id="ARBA00022771"/>
    </source>
</evidence>
<dbReference type="GO" id="GO:0000785">
    <property type="term" value="C:chromatin"/>
    <property type="evidence" value="ECO:0007669"/>
    <property type="project" value="UniProtKB-ARBA"/>
</dbReference>
<feature type="domain" description="C2H2-type" evidence="14">
    <location>
        <begin position="590"/>
        <end position="617"/>
    </location>
</feature>
<gene>
    <name evidence="15" type="ORF">J437_LFUL012305</name>
</gene>
<feature type="region of interest" description="Disordered" evidence="12">
    <location>
        <begin position="371"/>
        <end position="402"/>
    </location>
</feature>
<feature type="compositionally biased region" description="Polar residues" evidence="12">
    <location>
        <begin position="456"/>
        <end position="469"/>
    </location>
</feature>
<feature type="domain" description="C2H2-type" evidence="14">
    <location>
        <begin position="676"/>
        <end position="703"/>
    </location>
</feature>
<evidence type="ECO:0000259" key="14">
    <source>
        <dbReference type="PROSITE" id="PS50157"/>
    </source>
</evidence>
<evidence type="ECO:0000259" key="13">
    <source>
        <dbReference type="PROSITE" id="PS50097"/>
    </source>
</evidence>
<feature type="compositionally biased region" description="Pro residues" evidence="12">
    <location>
        <begin position="337"/>
        <end position="348"/>
    </location>
</feature>
<dbReference type="PANTHER" id="PTHR24399:SF23">
    <property type="entry name" value="C2H2-TYPE DOMAIN-CONTAINING PROTEIN"/>
    <property type="match status" value="1"/>
</dbReference>
<evidence type="ECO:0000256" key="11">
    <source>
        <dbReference type="PROSITE-ProRule" id="PRU00042"/>
    </source>
</evidence>
<dbReference type="FunFam" id="3.30.160.60:FF:002343">
    <property type="entry name" value="Zinc finger protein 33A"/>
    <property type="match status" value="1"/>
</dbReference>
<feature type="region of interest" description="Disordered" evidence="12">
    <location>
        <begin position="166"/>
        <end position="200"/>
    </location>
</feature>
<dbReference type="SUPFAM" id="SSF54695">
    <property type="entry name" value="POZ domain"/>
    <property type="match status" value="1"/>
</dbReference>
<evidence type="ECO:0000256" key="6">
    <source>
        <dbReference type="ARBA" id="ARBA00022833"/>
    </source>
</evidence>
<dbReference type="FunFam" id="3.30.160.60:FF:000446">
    <property type="entry name" value="Zinc finger protein"/>
    <property type="match status" value="1"/>
</dbReference>
<dbReference type="FunFam" id="3.30.160.60:FF:002070">
    <property type="entry name" value="Zinc finger protein"/>
    <property type="match status" value="1"/>
</dbReference>
<feature type="domain" description="C2H2-type" evidence="14">
    <location>
        <begin position="732"/>
        <end position="759"/>
    </location>
</feature>
<evidence type="ECO:0000256" key="10">
    <source>
        <dbReference type="ARBA" id="ARBA00023242"/>
    </source>
</evidence>
<keyword evidence="3" id="KW-0479">Metal-binding</keyword>
<name>A0A8K0KCX3_LADFU</name>
<dbReference type="PROSITE" id="PS00028">
    <property type="entry name" value="ZINC_FINGER_C2H2_1"/>
    <property type="match status" value="9"/>
</dbReference>
<feature type="region of interest" description="Disordered" evidence="12">
    <location>
        <begin position="220"/>
        <end position="252"/>
    </location>
</feature>
<dbReference type="Gene3D" id="3.30.160.60">
    <property type="entry name" value="Classic Zinc Finger"/>
    <property type="match status" value="10"/>
</dbReference>
<evidence type="ECO:0000256" key="8">
    <source>
        <dbReference type="ARBA" id="ARBA00023125"/>
    </source>
</evidence>
<sequence length="851" mass="94314">MENHLQVQWKHHQEGMLKFLEELRASETFVDVTLCCEGQKFKAHRVVLSACSPYLQQVLVENPADHATIILHEIGAEEMRCLLRFMYCGSANVPRRCLRAFLRAAHALKVSVLMPGTEHTITEEAYYCRGPPPHRDKEPQAPGDHRPFPAEAMLPHDLSTSAVKAEVDGASSVKEVESSRSHFAGEPSPRPQEHPPTLYRSENVWSSPFREGLMGHQALSQRHTSTLPRPTPVVRSPWSHRSPATPWKPPPVIGSVHPPTPPPNMAHMEPIMCQSSAMDTLAVPTMTPLQSDLRKPCCCPSSPFCPSPSSSSSAYSTASSWSSNAPPTSPSASSIPSPRPPALLPPKTRPTESPHEGTAALAVPCPVLRNLSPNTALLPTSTTPTPTPHPPSPPSPPSSPSRYILKQRRLRDFYRSMQTDPSHDDSKRVEGQTSDLSHKRSVTPNPPSAPDAVPSSLRQWPTPSEQSVIRLSPRSAFQPPQIILSPPEDLPPPPPILEEQRKSPEPSVPTPLPMPAPSVTTTAPPKTNGSGGPHACDTCGKTFGRRQLLEQHRRTHTGEKPFECTVCGKSFTQRGHWSVHQRLHDGSRPHVCPICGKAFVSRASLKVHHRTHTGEKPFRCEDCGKQFSQLRNFKYHRSVHEGTKEFACTCPECGKQFNDRGYLSSHLKIHRNRKEYACEHCEKRFNQRVAYNMHVRIHTGEKPHACGECGKRFGRKMLLRQHARTHTGERPFRCAVCGKAFADRSNMALHARLHSGEKPHACNLCGKAFTKKHHLKTHMNFHTGVKPYACERCGLRFSQSSNMRTHAKKCTAEGPPATPSEEVMVTAVPETVDVEHSEGAQNQVEEAVNVE</sequence>
<feature type="region of interest" description="Disordered" evidence="12">
    <location>
        <begin position="128"/>
        <end position="152"/>
    </location>
</feature>
<dbReference type="GO" id="GO:0000978">
    <property type="term" value="F:RNA polymerase II cis-regulatory region sequence-specific DNA binding"/>
    <property type="evidence" value="ECO:0007669"/>
    <property type="project" value="TreeGrafter"/>
</dbReference>
<dbReference type="FunFam" id="3.30.160.60:FF:000188">
    <property type="entry name" value="Zinc finger protein 787"/>
    <property type="match status" value="1"/>
</dbReference>
<feature type="domain" description="C2H2-type" evidence="14">
    <location>
        <begin position="788"/>
        <end position="815"/>
    </location>
</feature>
<dbReference type="SMART" id="SM00225">
    <property type="entry name" value="BTB"/>
    <property type="match status" value="1"/>
</dbReference>
<dbReference type="EMBL" id="KZ308593">
    <property type="protein sequence ID" value="KAG8232107.1"/>
    <property type="molecule type" value="Genomic_DNA"/>
</dbReference>
<feature type="domain" description="C2H2-type" evidence="14">
    <location>
        <begin position="760"/>
        <end position="787"/>
    </location>
</feature>
<dbReference type="OrthoDB" id="6077919at2759"/>
<dbReference type="InterPro" id="IPR011333">
    <property type="entry name" value="SKP1/BTB/POZ_sf"/>
</dbReference>
<evidence type="ECO:0000256" key="9">
    <source>
        <dbReference type="ARBA" id="ARBA00023163"/>
    </source>
</evidence>
<evidence type="ECO:0000256" key="7">
    <source>
        <dbReference type="ARBA" id="ARBA00023015"/>
    </source>
</evidence>
<dbReference type="FunFam" id="3.30.160.60:FF:000202">
    <property type="entry name" value="Zinc finger protein 574"/>
    <property type="match status" value="1"/>
</dbReference>
<feature type="compositionally biased region" description="Pro residues" evidence="12">
    <location>
        <begin position="506"/>
        <end position="516"/>
    </location>
</feature>
<evidence type="ECO:0000256" key="1">
    <source>
        <dbReference type="ARBA" id="ARBA00004123"/>
    </source>
</evidence>
<organism evidence="15 16">
    <name type="scientific">Ladona fulva</name>
    <name type="common">Scarce chaser dragonfly</name>
    <name type="synonym">Libellula fulva</name>
    <dbReference type="NCBI Taxonomy" id="123851"/>
    <lineage>
        <taxon>Eukaryota</taxon>
        <taxon>Metazoa</taxon>
        <taxon>Ecdysozoa</taxon>
        <taxon>Arthropoda</taxon>
        <taxon>Hexapoda</taxon>
        <taxon>Insecta</taxon>
        <taxon>Pterygota</taxon>
        <taxon>Palaeoptera</taxon>
        <taxon>Odonata</taxon>
        <taxon>Epiprocta</taxon>
        <taxon>Anisoptera</taxon>
        <taxon>Libelluloidea</taxon>
        <taxon>Libellulidae</taxon>
        <taxon>Ladona</taxon>
    </lineage>
</organism>
<dbReference type="FunFam" id="3.30.160.60:FF:000690">
    <property type="entry name" value="Zinc finger protein 354C"/>
    <property type="match status" value="1"/>
</dbReference>
<dbReference type="SUPFAM" id="SSF57667">
    <property type="entry name" value="beta-beta-alpha zinc fingers"/>
    <property type="match status" value="5"/>
</dbReference>
<dbReference type="PROSITE" id="PS50097">
    <property type="entry name" value="BTB"/>
    <property type="match status" value="1"/>
</dbReference>
<dbReference type="FunFam" id="3.30.160.60:FF:000176">
    <property type="entry name" value="zinc finger protein 70"/>
    <property type="match status" value="1"/>
</dbReference>
<evidence type="ECO:0000313" key="15">
    <source>
        <dbReference type="EMBL" id="KAG8232107.1"/>
    </source>
</evidence>
<feature type="domain" description="C2H2-type" evidence="14">
    <location>
        <begin position="646"/>
        <end position="675"/>
    </location>
</feature>
<feature type="compositionally biased region" description="Low complexity" evidence="12">
    <location>
        <begin position="315"/>
        <end position="336"/>
    </location>
</feature>
<dbReference type="InterPro" id="IPR013087">
    <property type="entry name" value="Znf_C2H2_type"/>
</dbReference>
<evidence type="ECO:0000313" key="16">
    <source>
        <dbReference type="Proteomes" id="UP000792457"/>
    </source>
</evidence>
<accession>A0A8K0KCX3</accession>
<keyword evidence="5 11" id="KW-0863">Zinc-finger</keyword>
<dbReference type="GO" id="GO:0008270">
    <property type="term" value="F:zinc ion binding"/>
    <property type="evidence" value="ECO:0007669"/>
    <property type="project" value="UniProtKB-KW"/>
</dbReference>
<proteinExistence type="inferred from homology"/>
<feature type="domain" description="C2H2-type" evidence="14">
    <location>
        <begin position="534"/>
        <end position="561"/>
    </location>
</feature>
<feature type="region of interest" description="Disordered" evidence="12">
    <location>
        <begin position="315"/>
        <end position="357"/>
    </location>
</feature>
<dbReference type="InterPro" id="IPR000210">
    <property type="entry name" value="BTB/POZ_dom"/>
</dbReference>
<comment type="caution">
    <text evidence="15">The sequence shown here is derived from an EMBL/GenBank/DDBJ whole genome shotgun (WGS) entry which is preliminary data.</text>
</comment>
<dbReference type="Pfam" id="PF00096">
    <property type="entry name" value="zf-C2H2"/>
    <property type="match status" value="9"/>
</dbReference>
<feature type="compositionally biased region" description="Basic and acidic residues" evidence="12">
    <location>
        <begin position="133"/>
        <end position="148"/>
    </location>
</feature>
<feature type="region of interest" description="Disordered" evidence="12">
    <location>
        <begin position="417"/>
        <end position="534"/>
    </location>
</feature>
<dbReference type="GO" id="GO:0040029">
    <property type="term" value="P:epigenetic regulation of gene expression"/>
    <property type="evidence" value="ECO:0007669"/>
    <property type="project" value="UniProtKB-ARBA"/>
</dbReference>
<dbReference type="Proteomes" id="UP000792457">
    <property type="component" value="Unassembled WGS sequence"/>
</dbReference>
<dbReference type="FunFam" id="3.30.160.60:FF:001498">
    <property type="entry name" value="Zinc finger protein 404"/>
    <property type="match status" value="1"/>
</dbReference>